<sequence>MPCPRFHRFFALALFLIPAWARAQSSDVPAEPKLYLGLRAGYSNYTITGTEVDLHTRPGADQVLRVPGLTAGAVVRRRLYKPLSAQCEVLYVREGGNFTRRVFTGKSTYDIDCVQVPLLLDVRLGGPSGPALHLQGGVAFVAVVNGVELDATSFAPGNRFNNQGSFWAQAYGAELAWAHERRVYTLTARFTQDLTDYYQRDYQGTPYHARSHGFSISAGMLFAQQTH</sequence>
<gene>
    <name evidence="3" type="ORF">I2I01_08150</name>
</gene>
<protein>
    <submittedName>
        <fullName evidence="3">Outer membrane beta-barrel protein</fullName>
    </submittedName>
</protein>
<keyword evidence="4" id="KW-1185">Reference proteome</keyword>
<dbReference type="Pfam" id="PF13568">
    <property type="entry name" value="OMP_b-brl_2"/>
    <property type="match status" value="1"/>
</dbReference>
<proteinExistence type="predicted"/>
<feature type="domain" description="Outer membrane protein beta-barrel" evidence="2">
    <location>
        <begin position="34"/>
        <end position="147"/>
    </location>
</feature>
<evidence type="ECO:0000259" key="2">
    <source>
        <dbReference type="Pfam" id="PF13568"/>
    </source>
</evidence>
<evidence type="ECO:0000256" key="1">
    <source>
        <dbReference type="SAM" id="SignalP"/>
    </source>
</evidence>
<comment type="caution">
    <text evidence="3">The sequence shown here is derived from an EMBL/GenBank/DDBJ whole genome shotgun (WGS) entry which is preliminary data.</text>
</comment>
<evidence type="ECO:0000313" key="4">
    <source>
        <dbReference type="Proteomes" id="UP000645610"/>
    </source>
</evidence>
<evidence type="ECO:0000313" key="3">
    <source>
        <dbReference type="EMBL" id="MBF9141602.1"/>
    </source>
</evidence>
<keyword evidence="1" id="KW-0732">Signal</keyword>
<reference evidence="3 4" key="1">
    <citation type="submission" date="2020-11" db="EMBL/GenBank/DDBJ databases">
        <authorList>
            <person name="Kim M.K."/>
        </authorList>
    </citation>
    <scope>NUCLEOTIDE SEQUENCE [LARGE SCALE GENOMIC DNA]</scope>
    <source>
        <strain evidence="3 4">BT439</strain>
    </source>
</reference>
<dbReference type="AlphaFoldDB" id="A0A931BFZ7"/>
<dbReference type="RefSeq" id="WP_196285952.1">
    <property type="nucleotide sequence ID" value="NZ_JADQDP010000002.1"/>
</dbReference>
<feature type="signal peptide" evidence="1">
    <location>
        <begin position="1"/>
        <end position="23"/>
    </location>
</feature>
<accession>A0A931BFZ7</accession>
<dbReference type="InterPro" id="IPR025665">
    <property type="entry name" value="Beta-barrel_OMP_2"/>
</dbReference>
<dbReference type="Proteomes" id="UP000645610">
    <property type="component" value="Unassembled WGS sequence"/>
</dbReference>
<dbReference type="EMBL" id="JADQDP010000002">
    <property type="protein sequence ID" value="MBF9141602.1"/>
    <property type="molecule type" value="Genomic_DNA"/>
</dbReference>
<organism evidence="3 4">
    <name type="scientific">Hymenobacter properus</name>
    <dbReference type="NCBI Taxonomy" id="2791026"/>
    <lineage>
        <taxon>Bacteria</taxon>
        <taxon>Pseudomonadati</taxon>
        <taxon>Bacteroidota</taxon>
        <taxon>Cytophagia</taxon>
        <taxon>Cytophagales</taxon>
        <taxon>Hymenobacteraceae</taxon>
        <taxon>Hymenobacter</taxon>
    </lineage>
</organism>
<name>A0A931BFZ7_9BACT</name>
<feature type="chain" id="PRO_5037549842" evidence="1">
    <location>
        <begin position="24"/>
        <end position="227"/>
    </location>
</feature>